<name>A0A4V2DZS4_9PROT</name>
<accession>A0A4V2DZS4</accession>
<protein>
    <submittedName>
        <fullName evidence="2">Uncharacterized protein</fullName>
    </submittedName>
</protein>
<organism evidence="2 3">
    <name type="scientific">Candidatus Finniella inopinata</name>
    <dbReference type="NCBI Taxonomy" id="1696036"/>
    <lineage>
        <taxon>Bacteria</taxon>
        <taxon>Pseudomonadati</taxon>
        <taxon>Pseudomonadota</taxon>
        <taxon>Alphaproteobacteria</taxon>
        <taxon>Holosporales</taxon>
        <taxon>Candidatus Paracaedibacteraceae</taxon>
        <taxon>Candidatus Finniella</taxon>
    </lineage>
</organism>
<dbReference type="Proteomes" id="UP000293550">
    <property type="component" value="Unassembled WGS sequence"/>
</dbReference>
<evidence type="ECO:0000256" key="1">
    <source>
        <dbReference type="SAM" id="MobiDB-lite"/>
    </source>
</evidence>
<evidence type="ECO:0000313" key="3">
    <source>
        <dbReference type="Proteomes" id="UP000293550"/>
    </source>
</evidence>
<proteinExistence type="predicted"/>
<feature type="region of interest" description="Disordered" evidence="1">
    <location>
        <begin position="150"/>
        <end position="185"/>
    </location>
</feature>
<gene>
    <name evidence="2" type="ORF">EQU50_03810</name>
</gene>
<comment type="caution">
    <text evidence="2">The sequence shown here is derived from an EMBL/GenBank/DDBJ whole genome shotgun (WGS) entry which is preliminary data.</text>
</comment>
<evidence type="ECO:0000313" key="2">
    <source>
        <dbReference type="EMBL" id="RZI46067.1"/>
    </source>
</evidence>
<reference evidence="2 3" key="1">
    <citation type="submission" date="2018-10" db="EMBL/GenBank/DDBJ databases">
        <title>An updated phylogeny of the Alphaproteobacteria reveals that the parasitic Rickettsiales and Holosporales have independent origins.</title>
        <authorList>
            <person name="Munoz-Gomez S.A."/>
            <person name="Hess S."/>
            <person name="Burger G."/>
            <person name="Lang B.F."/>
            <person name="Susko E."/>
            <person name="Slamovits C.H."/>
            <person name="Roger A.J."/>
        </authorList>
    </citation>
    <scope>NUCLEOTIDE SEQUENCE [LARGE SCALE GENOMIC DNA]</scope>
    <source>
        <strain evidence="2">HOLO01</strain>
    </source>
</reference>
<feature type="compositionally biased region" description="Low complexity" evidence="1">
    <location>
        <begin position="162"/>
        <end position="172"/>
    </location>
</feature>
<dbReference type="AlphaFoldDB" id="A0A4V2DZS4"/>
<keyword evidence="3" id="KW-1185">Reference proteome</keyword>
<dbReference type="EMBL" id="SCFB01000005">
    <property type="protein sequence ID" value="RZI46067.1"/>
    <property type="molecule type" value="Genomic_DNA"/>
</dbReference>
<dbReference type="RefSeq" id="WP_130153825.1">
    <property type="nucleotide sequence ID" value="NZ_SCFB01000005.1"/>
</dbReference>
<sequence>MPNLSDKEIVQLVSRNLDAAKPFLVPTGFIPFSQKEADLGIKKSRRFIDVLISNNSGESSYYSFPTLYHKYENAKDNLRLLSGAGIKIKFTNLPTDRATARTAALKNIKNVKLALMSNLDFLVKTNKEIEGRGELDDSLVEEDVQQEKIDHINTTSCGADESSSYSAGAAAYPYKKHRASSTDYE</sequence>